<dbReference type="Proteomes" id="UP000252884">
    <property type="component" value="Unassembled WGS sequence"/>
</dbReference>
<dbReference type="NCBIfam" id="TIGR01727">
    <property type="entry name" value="oligo_HPY"/>
    <property type="match status" value="1"/>
</dbReference>
<evidence type="ECO:0000256" key="6">
    <source>
        <dbReference type="ARBA" id="ARBA00022840"/>
    </source>
</evidence>
<keyword evidence="7" id="KW-0472">Membrane</keyword>
<evidence type="ECO:0000313" key="9">
    <source>
        <dbReference type="EMBL" id="RCW73753.1"/>
    </source>
</evidence>
<dbReference type="InterPro" id="IPR027417">
    <property type="entry name" value="P-loop_NTPase"/>
</dbReference>
<evidence type="ECO:0000256" key="7">
    <source>
        <dbReference type="ARBA" id="ARBA00023136"/>
    </source>
</evidence>
<proteinExistence type="inferred from homology"/>
<evidence type="ECO:0000256" key="1">
    <source>
        <dbReference type="ARBA" id="ARBA00004417"/>
    </source>
</evidence>
<keyword evidence="10" id="KW-1185">Reference proteome</keyword>
<gene>
    <name evidence="9" type="ORF">DES41_10266</name>
</gene>
<dbReference type="InterPro" id="IPR003593">
    <property type="entry name" value="AAA+_ATPase"/>
</dbReference>
<dbReference type="EMBL" id="QPJK01000002">
    <property type="protein sequence ID" value="RCW73753.1"/>
    <property type="molecule type" value="Genomic_DNA"/>
</dbReference>
<evidence type="ECO:0000256" key="5">
    <source>
        <dbReference type="ARBA" id="ARBA00022741"/>
    </source>
</evidence>
<dbReference type="GO" id="GO:0015833">
    <property type="term" value="P:peptide transport"/>
    <property type="evidence" value="ECO:0007669"/>
    <property type="project" value="InterPro"/>
</dbReference>
<feature type="domain" description="ABC transporter" evidence="8">
    <location>
        <begin position="4"/>
        <end position="255"/>
    </location>
</feature>
<dbReference type="InterPro" id="IPR050388">
    <property type="entry name" value="ABC_Ni/Peptide_Import"/>
</dbReference>
<dbReference type="CDD" id="cd03257">
    <property type="entry name" value="ABC_NikE_OppD_transporters"/>
    <property type="match status" value="1"/>
</dbReference>
<comment type="similarity">
    <text evidence="2">Belongs to the ABC transporter superfamily.</text>
</comment>
<accession>A0A368Y0I1</accession>
<dbReference type="PROSITE" id="PS50893">
    <property type="entry name" value="ABC_TRANSPORTER_2"/>
    <property type="match status" value="1"/>
</dbReference>
<dbReference type="InterPro" id="IPR003439">
    <property type="entry name" value="ABC_transporter-like_ATP-bd"/>
</dbReference>
<dbReference type="FunFam" id="3.40.50.300:FF:000016">
    <property type="entry name" value="Oligopeptide ABC transporter ATP-binding component"/>
    <property type="match status" value="1"/>
</dbReference>
<dbReference type="GO" id="GO:0016887">
    <property type="term" value="F:ATP hydrolysis activity"/>
    <property type="evidence" value="ECO:0007669"/>
    <property type="project" value="InterPro"/>
</dbReference>
<dbReference type="Pfam" id="PF00005">
    <property type="entry name" value="ABC_tran"/>
    <property type="match status" value="1"/>
</dbReference>
<keyword evidence="4" id="KW-1003">Cell membrane</keyword>
<dbReference type="Pfam" id="PF08352">
    <property type="entry name" value="oligo_HPY"/>
    <property type="match status" value="1"/>
</dbReference>
<dbReference type="SUPFAM" id="SSF52540">
    <property type="entry name" value="P-loop containing nucleoside triphosphate hydrolases"/>
    <property type="match status" value="1"/>
</dbReference>
<keyword evidence="5" id="KW-0547">Nucleotide-binding</keyword>
<sequence length="335" mass="35924">MSLLDIQGLQTSFQTRAGVVRAIDGVDLRVERGETVALVGESGSGKSVTAYSILQLLPKGQGRITGGSIRFDGTELTTLPEAGLRALRGNRISMIFQEPLSALNPVLSVGWQIVEAIRLHRRVGRRAAWEQAVELLAHVGIPSPAQRAHDHPHQLSGGMRQRAVIAIALACEPDLLIADEPTTALDVTTQAQILELLKRLQAERGMGLLLITHDLGVVAEVADRAAVMYAGRVVEQVPVQALFEAPAHPYTQGLLASLAIDELPPGTRLPEIAGTVPSLLEMPPGCAFAPRCAYASAQCREQRPAAVPLDAHRVACHHPLERAVAARRHLQEIAA</sequence>
<dbReference type="GO" id="GO:0005524">
    <property type="term" value="F:ATP binding"/>
    <property type="evidence" value="ECO:0007669"/>
    <property type="project" value="UniProtKB-KW"/>
</dbReference>
<evidence type="ECO:0000256" key="2">
    <source>
        <dbReference type="ARBA" id="ARBA00005417"/>
    </source>
</evidence>
<evidence type="ECO:0000256" key="4">
    <source>
        <dbReference type="ARBA" id="ARBA00022475"/>
    </source>
</evidence>
<evidence type="ECO:0000259" key="8">
    <source>
        <dbReference type="PROSITE" id="PS50893"/>
    </source>
</evidence>
<keyword evidence="6 9" id="KW-0067">ATP-binding</keyword>
<dbReference type="OrthoDB" id="9802772at2"/>
<organism evidence="9 10">
    <name type="scientific">Pseudorhodoferax soli</name>
    <dbReference type="NCBI Taxonomy" id="545864"/>
    <lineage>
        <taxon>Bacteria</taxon>
        <taxon>Pseudomonadati</taxon>
        <taxon>Pseudomonadota</taxon>
        <taxon>Betaproteobacteria</taxon>
        <taxon>Burkholderiales</taxon>
        <taxon>Comamonadaceae</taxon>
    </lineage>
</organism>
<evidence type="ECO:0000256" key="3">
    <source>
        <dbReference type="ARBA" id="ARBA00022448"/>
    </source>
</evidence>
<dbReference type="PANTHER" id="PTHR43297">
    <property type="entry name" value="OLIGOPEPTIDE TRANSPORT ATP-BINDING PROTEIN APPD"/>
    <property type="match status" value="1"/>
</dbReference>
<comment type="caution">
    <text evidence="9">The sequence shown here is derived from an EMBL/GenBank/DDBJ whole genome shotgun (WGS) entry which is preliminary data.</text>
</comment>
<name>A0A368Y0I1_9BURK</name>
<dbReference type="SMART" id="SM00382">
    <property type="entry name" value="AAA"/>
    <property type="match status" value="1"/>
</dbReference>
<dbReference type="PANTHER" id="PTHR43297:SF2">
    <property type="entry name" value="DIPEPTIDE TRANSPORT ATP-BINDING PROTEIN DPPD"/>
    <property type="match status" value="1"/>
</dbReference>
<dbReference type="InterPro" id="IPR013563">
    <property type="entry name" value="Oligopep_ABC_C"/>
</dbReference>
<evidence type="ECO:0000313" key="10">
    <source>
        <dbReference type="Proteomes" id="UP000252884"/>
    </source>
</evidence>
<dbReference type="AlphaFoldDB" id="A0A368Y0I1"/>
<dbReference type="GO" id="GO:0055085">
    <property type="term" value="P:transmembrane transport"/>
    <property type="evidence" value="ECO:0007669"/>
    <property type="project" value="UniProtKB-ARBA"/>
</dbReference>
<dbReference type="GO" id="GO:0005886">
    <property type="term" value="C:plasma membrane"/>
    <property type="evidence" value="ECO:0007669"/>
    <property type="project" value="UniProtKB-SubCell"/>
</dbReference>
<dbReference type="InterPro" id="IPR017871">
    <property type="entry name" value="ABC_transporter-like_CS"/>
</dbReference>
<protein>
    <submittedName>
        <fullName evidence="9">Peptide/nickel transport system ATP-binding protein/oligopeptide transport system ATP-binding protein</fullName>
    </submittedName>
</protein>
<reference evidence="9 10" key="1">
    <citation type="submission" date="2018-07" db="EMBL/GenBank/DDBJ databases">
        <title>Genomic Encyclopedia of Type Strains, Phase IV (KMG-IV): sequencing the most valuable type-strain genomes for metagenomic binning, comparative biology and taxonomic classification.</title>
        <authorList>
            <person name="Goeker M."/>
        </authorList>
    </citation>
    <scope>NUCLEOTIDE SEQUENCE [LARGE SCALE GENOMIC DNA]</scope>
    <source>
        <strain evidence="9 10">DSM 21634</strain>
    </source>
</reference>
<comment type="subcellular location">
    <subcellularLocation>
        <location evidence="1">Cell inner membrane</location>
        <topology evidence="1">Peripheral membrane protein</topology>
    </subcellularLocation>
</comment>
<dbReference type="Gene3D" id="3.40.50.300">
    <property type="entry name" value="P-loop containing nucleotide triphosphate hydrolases"/>
    <property type="match status" value="1"/>
</dbReference>
<dbReference type="PROSITE" id="PS00211">
    <property type="entry name" value="ABC_TRANSPORTER_1"/>
    <property type="match status" value="1"/>
</dbReference>
<keyword evidence="3" id="KW-0813">Transport</keyword>
<dbReference type="RefSeq" id="WP_114466928.1">
    <property type="nucleotide sequence ID" value="NZ_QPJK01000002.1"/>
</dbReference>